<feature type="domain" description="Protein translocase subunit SecDF P1" evidence="11">
    <location>
        <begin position="177"/>
        <end position="234"/>
    </location>
</feature>
<reference evidence="13" key="1">
    <citation type="submission" date="2020-10" db="EMBL/GenBank/DDBJ databases">
        <authorList>
            <person name="Gilroy R."/>
        </authorList>
    </citation>
    <scope>NUCLEOTIDE SEQUENCE</scope>
    <source>
        <strain evidence="13">7293</strain>
    </source>
</reference>
<dbReference type="PRINTS" id="PR00702">
    <property type="entry name" value="ACRIFLAVINRP"/>
</dbReference>
<dbReference type="Gene3D" id="1.20.1640.10">
    <property type="entry name" value="Multidrug efflux transporter AcrB transmembrane domain"/>
    <property type="match status" value="1"/>
</dbReference>
<dbReference type="GO" id="GO:0043952">
    <property type="term" value="P:protein transport by the Sec complex"/>
    <property type="evidence" value="ECO:0007669"/>
    <property type="project" value="UniProtKB-UniRule"/>
</dbReference>
<accession>A0A9D9DYH2</accession>
<keyword evidence="7 9" id="KW-0811">Translocation</keyword>
<evidence type="ECO:0000313" key="13">
    <source>
        <dbReference type="EMBL" id="MBO8436202.1"/>
    </source>
</evidence>
<dbReference type="GO" id="GO:0005886">
    <property type="term" value="C:plasma membrane"/>
    <property type="evidence" value="ECO:0007669"/>
    <property type="project" value="UniProtKB-SubCell"/>
</dbReference>
<proteinExistence type="inferred from homology"/>
<dbReference type="NCBIfam" id="TIGR00916">
    <property type="entry name" value="2A0604s01"/>
    <property type="match status" value="1"/>
</dbReference>
<comment type="subcellular location">
    <subcellularLocation>
        <location evidence="1 9">Cell membrane</location>
        <topology evidence="1 9">Multi-pass membrane protein</topology>
    </subcellularLocation>
</comment>
<dbReference type="GO" id="GO:0006605">
    <property type="term" value="P:protein targeting"/>
    <property type="evidence" value="ECO:0007669"/>
    <property type="project" value="UniProtKB-UniRule"/>
</dbReference>
<keyword evidence="4 9" id="KW-0812">Transmembrane</keyword>
<dbReference type="HAMAP" id="MF_01463_B">
    <property type="entry name" value="SecD_B"/>
    <property type="match status" value="1"/>
</dbReference>
<comment type="function">
    <text evidence="9">Part of the Sec protein translocase complex. Interacts with the SecYEG preprotein conducting channel. SecDF uses the proton motive force (PMF) to complete protein translocation after the ATP-dependent function of SecA.</text>
</comment>
<dbReference type="GO" id="GO:0065002">
    <property type="term" value="P:intracellular protein transmembrane transport"/>
    <property type="evidence" value="ECO:0007669"/>
    <property type="project" value="UniProtKB-UniRule"/>
</dbReference>
<dbReference type="PANTHER" id="PTHR30081:SF1">
    <property type="entry name" value="PROTEIN TRANSLOCASE SUBUNIT SECD"/>
    <property type="match status" value="1"/>
</dbReference>
<dbReference type="InterPro" id="IPR005791">
    <property type="entry name" value="SecD"/>
</dbReference>
<dbReference type="InterPro" id="IPR022813">
    <property type="entry name" value="SecD/SecF_arch_bac"/>
</dbReference>
<evidence type="ECO:0000256" key="1">
    <source>
        <dbReference type="ARBA" id="ARBA00004651"/>
    </source>
</evidence>
<keyword evidence="6 9" id="KW-1133">Transmembrane helix</keyword>
<dbReference type="InterPro" id="IPR022646">
    <property type="entry name" value="SecD/SecF_CS"/>
</dbReference>
<evidence type="ECO:0000313" key="14">
    <source>
        <dbReference type="Proteomes" id="UP000823615"/>
    </source>
</evidence>
<evidence type="ECO:0000256" key="5">
    <source>
        <dbReference type="ARBA" id="ARBA00022927"/>
    </source>
</evidence>
<dbReference type="AlphaFoldDB" id="A0A9D9DYH2"/>
<reference evidence="13" key="2">
    <citation type="journal article" date="2021" name="PeerJ">
        <title>Extensive microbial diversity within the chicken gut microbiome revealed by metagenomics and culture.</title>
        <authorList>
            <person name="Gilroy R."/>
            <person name="Ravi A."/>
            <person name="Getino M."/>
            <person name="Pursley I."/>
            <person name="Horton D.L."/>
            <person name="Alikhan N.F."/>
            <person name="Baker D."/>
            <person name="Gharbi K."/>
            <person name="Hall N."/>
            <person name="Watson M."/>
            <person name="Adriaenssens E.M."/>
            <person name="Foster-Nyarko E."/>
            <person name="Jarju S."/>
            <person name="Secka A."/>
            <person name="Antonio M."/>
            <person name="Oren A."/>
            <person name="Chaudhuri R.R."/>
            <person name="La Ragione R."/>
            <person name="Hildebrand F."/>
            <person name="Pallen M.J."/>
        </authorList>
    </citation>
    <scope>NUCLEOTIDE SEQUENCE</scope>
    <source>
        <strain evidence="13">7293</strain>
    </source>
</reference>
<dbReference type="InterPro" id="IPR048634">
    <property type="entry name" value="SecD_SecF_C"/>
</dbReference>
<evidence type="ECO:0000256" key="6">
    <source>
        <dbReference type="ARBA" id="ARBA00022989"/>
    </source>
</evidence>
<dbReference type="EMBL" id="JADIMT010000054">
    <property type="protein sequence ID" value="MBO8436202.1"/>
    <property type="molecule type" value="Genomic_DNA"/>
</dbReference>
<organism evidence="13 14">
    <name type="scientific">Candidatus Ornithospirochaeta stercoripullorum</name>
    <dbReference type="NCBI Taxonomy" id="2840899"/>
    <lineage>
        <taxon>Bacteria</taxon>
        <taxon>Pseudomonadati</taxon>
        <taxon>Spirochaetota</taxon>
        <taxon>Spirochaetia</taxon>
        <taxon>Spirochaetales</taxon>
        <taxon>Spirochaetaceae</taxon>
        <taxon>Spirochaetaceae incertae sedis</taxon>
        <taxon>Candidatus Ornithospirochaeta</taxon>
    </lineage>
</organism>
<keyword evidence="8 9" id="KW-0472">Membrane</keyword>
<dbReference type="InterPro" id="IPR048631">
    <property type="entry name" value="SecD_1st"/>
</dbReference>
<dbReference type="InterPro" id="IPR055344">
    <property type="entry name" value="SecD_SecF_C_bact"/>
</dbReference>
<evidence type="ECO:0000256" key="3">
    <source>
        <dbReference type="ARBA" id="ARBA00022475"/>
    </source>
</evidence>
<dbReference type="Proteomes" id="UP000823615">
    <property type="component" value="Unassembled WGS sequence"/>
</dbReference>
<dbReference type="InterPro" id="IPR054384">
    <property type="entry name" value="SecDF_P1_head"/>
</dbReference>
<evidence type="ECO:0000256" key="7">
    <source>
        <dbReference type="ARBA" id="ARBA00023010"/>
    </source>
</evidence>
<feature type="domain" description="Protein export membrane protein SecD/SecF C-terminal" evidence="10">
    <location>
        <begin position="392"/>
        <end position="559"/>
    </location>
</feature>
<dbReference type="Gene3D" id="3.30.1360.200">
    <property type="match status" value="1"/>
</dbReference>
<feature type="transmembrane region" description="Helical" evidence="9">
    <location>
        <begin position="507"/>
        <end position="528"/>
    </location>
</feature>
<dbReference type="InterPro" id="IPR001036">
    <property type="entry name" value="Acrflvin-R"/>
</dbReference>
<evidence type="ECO:0000256" key="4">
    <source>
        <dbReference type="ARBA" id="ARBA00022692"/>
    </source>
</evidence>
<keyword evidence="5 9" id="KW-0653">Protein transport</keyword>
<dbReference type="Pfam" id="PF07549">
    <property type="entry name" value="Sec_GG"/>
    <property type="match status" value="1"/>
</dbReference>
<dbReference type="NCBIfam" id="TIGR01129">
    <property type="entry name" value="secD"/>
    <property type="match status" value="1"/>
</dbReference>
<comment type="subunit">
    <text evidence="9">Forms a complex with SecF. Part of the essential Sec protein translocation apparatus which comprises SecA, SecYEG and auxiliary proteins SecDF. Other proteins may also be involved.</text>
</comment>
<gene>
    <name evidence="9 13" type="primary">secD</name>
    <name evidence="13" type="ORF">IAA97_04415</name>
</gene>
<evidence type="ECO:0000256" key="8">
    <source>
        <dbReference type="ARBA" id="ARBA00023136"/>
    </source>
</evidence>
<feature type="domain" description="SecDF P1 head subdomain" evidence="12">
    <location>
        <begin position="285"/>
        <end position="389"/>
    </location>
</feature>
<sequence>MKKTGRVLLVLLVIVVAALLLSPTIRWYFFVPQTVKDAAAGSNESIRDYARGQASRGVHALTSLLREDRNSEVPAEFEYLIGEAEGQIKENGGEKPEDWTVYSLLSAFPTESALFEAIESHYRDELLDAKKLSGNVLQLGLDLRGGMSVVLEADTEAYAEMHDGKVPEGGELTALLQDDIEILTSRIDQFGVSEPDIRLQGSDQIVVEVPGETDPERVDSFLMGRGSLTFHLVDSALTNRVNNDYLDNLSRAFDEHGEIIVPQYIPSGYIVAGYYTEDEYGIDELQQFVVLDENVVVDGIHLTSARTDTDGRTGRPVVDFHLDSEGAEIFYDFTSRHIGDQLAVLMDGRVKSVATINDAISGDVQLSGSFTDEEARSLAVTLRTASLPIALTAVSEQGVGATLGDDSVSVAMKAIAIGFMLVIICMLAYYGLGAGLIADAALLLNLVMMVAVLSSLHFTLTLSSIAGLVLTLGMAIDANVIIYERIKEEMKAGMSNFDAVRIGFGRAFWTIMDSNVTTIIAAIVLSVFGSSTVKGFANTLAIGVACSLFTSLFVSHLLFDFFVTEDGRRCVKMSWRKR</sequence>
<dbReference type="Gene3D" id="3.30.70.3220">
    <property type="match status" value="1"/>
</dbReference>
<evidence type="ECO:0000259" key="10">
    <source>
        <dbReference type="Pfam" id="PF02355"/>
    </source>
</evidence>
<evidence type="ECO:0000259" key="11">
    <source>
        <dbReference type="Pfam" id="PF21760"/>
    </source>
</evidence>
<keyword evidence="2 9" id="KW-0813">Transport</keyword>
<name>A0A9D9DYH2_9SPIO</name>
<evidence type="ECO:0000259" key="12">
    <source>
        <dbReference type="Pfam" id="PF22599"/>
    </source>
</evidence>
<keyword evidence="3 9" id="KW-1003">Cell membrane</keyword>
<feature type="transmembrane region" description="Helical" evidence="9">
    <location>
        <begin position="410"/>
        <end position="430"/>
    </location>
</feature>
<dbReference type="SUPFAM" id="SSF82866">
    <property type="entry name" value="Multidrug efflux transporter AcrB transmembrane domain"/>
    <property type="match status" value="1"/>
</dbReference>
<feature type="transmembrane region" description="Helical" evidence="9">
    <location>
        <begin position="540"/>
        <end position="563"/>
    </location>
</feature>
<comment type="similarity">
    <text evidence="9">Belongs to the SecD/SecF family. SecD subfamily.</text>
</comment>
<feature type="transmembrane region" description="Helical" evidence="9">
    <location>
        <begin position="442"/>
        <end position="459"/>
    </location>
</feature>
<evidence type="ECO:0000256" key="9">
    <source>
        <dbReference type="HAMAP-Rule" id="MF_01463"/>
    </source>
</evidence>
<feature type="transmembrane region" description="Helical" evidence="9">
    <location>
        <begin position="465"/>
        <end position="486"/>
    </location>
</feature>
<dbReference type="Pfam" id="PF02355">
    <property type="entry name" value="SecD_SecF_C"/>
    <property type="match status" value="1"/>
</dbReference>
<dbReference type="GO" id="GO:0015450">
    <property type="term" value="F:protein-transporting ATPase activity"/>
    <property type="evidence" value="ECO:0007669"/>
    <property type="project" value="InterPro"/>
</dbReference>
<comment type="caution">
    <text evidence="13">The sequence shown here is derived from an EMBL/GenBank/DDBJ whole genome shotgun (WGS) entry which is preliminary data.</text>
</comment>
<dbReference type="PANTHER" id="PTHR30081">
    <property type="entry name" value="PROTEIN-EXPORT MEMBRANE PROTEIN SEC"/>
    <property type="match status" value="1"/>
</dbReference>
<evidence type="ECO:0000256" key="2">
    <source>
        <dbReference type="ARBA" id="ARBA00022448"/>
    </source>
</evidence>
<dbReference type="Pfam" id="PF22599">
    <property type="entry name" value="SecDF_P1_head"/>
    <property type="match status" value="1"/>
</dbReference>
<comment type="caution">
    <text evidence="9">Lacks conserved residue(s) required for the propagation of feature annotation.</text>
</comment>
<dbReference type="Pfam" id="PF21760">
    <property type="entry name" value="SecD_1st"/>
    <property type="match status" value="1"/>
</dbReference>
<protein>
    <recommendedName>
        <fullName evidence="9">Protein translocase subunit SecD</fullName>
    </recommendedName>
</protein>